<protein>
    <submittedName>
        <fullName evidence="2">Uncharacterized protein</fullName>
    </submittedName>
</protein>
<comment type="caution">
    <text evidence="2">The sequence shown here is derived from an EMBL/GenBank/DDBJ whole genome shotgun (WGS) entry which is preliminary data.</text>
</comment>
<feature type="transmembrane region" description="Helical" evidence="1">
    <location>
        <begin position="90"/>
        <end position="106"/>
    </location>
</feature>
<keyword evidence="1" id="KW-1133">Transmembrane helix</keyword>
<evidence type="ECO:0000256" key="1">
    <source>
        <dbReference type="SAM" id="Phobius"/>
    </source>
</evidence>
<sequence>MVAALAGVGSIVTGIITKLWAALPPPLPGFLIAIGAMFAMGWVGDEIVQRNYKPEIEALRLRVESGQVTADQAMIEARAIDARLDSSRNWGIIIGLVVGFVLGSSWRGSSVSPRRSTECSAR</sequence>
<gene>
    <name evidence="2" type="ORF">GCM10009776_37980</name>
</gene>
<organism evidence="2 3">
    <name type="scientific">Microbacterium deminutum</name>
    <dbReference type="NCBI Taxonomy" id="344164"/>
    <lineage>
        <taxon>Bacteria</taxon>
        <taxon>Bacillati</taxon>
        <taxon>Actinomycetota</taxon>
        <taxon>Actinomycetes</taxon>
        <taxon>Micrococcales</taxon>
        <taxon>Microbacteriaceae</taxon>
        <taxon>Microbacterium</taxon>
    </lineage>
</organism>
<evidence type="ECO:0000313" key="3">
    <source>
        <dbReference type="Proteomes" id="UP001499933"/>
    </source>
</evidence>
<reference evidence="2 3" key="1">
    <citation type="journal article" date="2019" name="Int. J. Syst. Evol. Microbiol.">
        <title>The Global Catalogue of Microorganisms (GCM) 10K type strain sequencing project: providing services to taxonomists for standard genome sequencing and annotation.</title>
        <authorList>
            <consortium name="The Broad Institute Genomics Platform"/>
            <consortium name="The Broad Institute Genome Sequencing Center for Infectious Disease"/>
            <person name="Wu L."/>
            <person name="Ma J."/>
        </authorList>
    </citation>
    <scope>NUCLEOTIDE SEQUENCE [LARGE SCALE GENOMIC DNA]</scope>
    <source>
        <strain evidence="2 3">JCM 14901</strain>
    </source>
</reference>
<proteinExistence type="predicted"/>
<keyword evidence="1" id="KW-0472">Membrane</keyword>
<accession>A0ABN2RM11</accession>
<name>A0ABN2RM11_9MICO</name>
<keyword evidence="3" id="KW-1185">Reference proteome</keyword>
<dbReference type="EMBL" id="BAAAOG010000019">
    <property type="protein sequence ID" value="GAA1971482.1"/>
    <property type="molecule type" value="Genomic_DNA"/>
</dbReference>
<keyword evidence="1" id="KW-0812">Transmembrane</keyword>
<evidence type="ECO:0000313" key="2">
    <source>
        <dbReference type="EMBL" id="GAA1971482.1"/>
    </source>
</evidence>
<dbReference type="Proteomes" id="UP001499933">
    <property type="component" value="Unassembled WGS sequence"/>
</dbReference>
<feature type="transmembrane region" description="Helical" evidence="1">
    <location>
        <begin position="31"/>
        <end position="48"/>
    </location>
</feature>